<name>A0A1B6L297_9HEMI</name>
<dbReference type="Pfam" id="PF08573">
    <property type="entry name" value="SAE2"/>
    <property type="match status" value="1"/>
</dbReference>
<dbReference type="GO" id="GO:0003684">
    <property type="term" value="F:damaged DNA binding"/>
    <property type="evidence" value="ECO:0007669"/>
    <property type="project" value="TreeGrafter"/>
</dbReference>
<dbReference type="GO" id="GO:0010792">
    <property type="term" value="P:DNA double-strand break processing involved in repair via single-strand annealing"/>
    <property type="evidence" value="ECO:0007669"/>
    <property type="project" value="TreeGrafter"/>
</dbReference>
<proteinExistence type="predicted"/>
<protein>
    <recommendedName>
        <fullName evidence="5">DNA endonuclease activator Ctp1 C-terminal domain-containing protein</fullName>
    </recommendedName>
</protein>
<feature type="non-terminal residue" evidence="6">
    <location>
        <position position="1"/>
    </location>
</feature>
<evidence type="ECO:0000256" key="1">
    <source>
        <dbReference type="ARBA" id="ARBA00004123"/>
    </source>
</evidence>
<sequence length="373" mass="41721">IEENYCENEADSRILVNETVVIESEESSDDCIPRFSAPQVVVPETEVAECFVSKSSRNSEHSRPHNIQKSWIHPDTRTHSNYVVLKENRNSSEGEIVQAVAKKSKYSPVLSGLNKRNGSPSTCKAPLRPLELDIDNTLAVNQLAKSPSVLSEFIDTFSNANSRSSGMNGSEENKTTTWKMKPSVLVESNSGTASGKKMKQMTLSLTRAEKKQDISLSERFKGGVAGSSKLGEEEKDMILPSPERVSKKGFVRNTKTLETMEDPDVTVFDPPITSTCLPVETSFDRLPQIPKSPTYKYRRDTVRKRDERLKLPGQDCDECAKYYEAAGLNESHELRSRMNACSRHRDKYQIRANTPPGFWDPVLPITPEGSQES</sequence>
<dbReference type="PANTHER" id="PTHR15107">
    <property type="entry name" value="RETINOBLASTOMA BINDING PROTEIN 8"/>
    <property type="match status" value="1"/>
</dbReference>
<comment type="subcellular location">
    <subcellularLocation>
        <location evidence="1">Nucleus</location>
    </subcellularLocation>
</comment>
<evidence type="ECO:0000256" key="2">
    <source>
        <dbReference type="ARBA" id="ARBA00022763"/>
    </source>
</evidence>
<organism evidence="6">
    <name type="scientific">Graphocephala atropunctata</name>
    <dbReference type="NCBI Taxonomy" id="36148"/>
    <lineage>
        <taxon>Eukaryota</taxon>
        <taxon>Metazoa</taxon>
        <taxon>Ecdysozoa</taxon>
        <taxon>Arthropoda</taxon>
        <taxon>Hexapoda</taxon>
        <taxon>Insecta</taxon>
        <taxon>Pterygota</taxon>
        <taxon>Neoptera</taxon>
        <taxon>Paraneoptera</taxon>
        <taxon>Hemiptera</taxon>
        <taxon>Auchenorrhyncha</taxon>
        <taxon>Membracoidea</taxon>
        <taxon>Cicadellidae</taxon>
        <taxon>Cicadellinae</taxon>
        <taxon>Cicadellini</taxon>
        <taxon>Graphocephala</taxon>
    </lineage>
</organism>
<keyword evidence="3" id="KW-0539">Nucleus</keyword>
<dbReference type="GO" id="GO:0005634">
    <property type="term" value="C:nucleus"/>
    <property type="evidence" value="ECO:0007669"/>
    <property type="project" value="UniProtKB-SubCell"/>
</dbReference>
<dbReference type="AlphaFoldDB" id="A0A1B6L297"/>
<accession>A0A1B6L297</accession>
<dbReference type="EMBL" id="GEBQ01022148">
    <property type="protein sequence ID" value="JAT17829.1"/>
    <property type="molecule type" value="Transcribed_RNA"/>
</dbReference>
<evidence type="ECO:0000256" key="4">
    <source>
        <dbReference type="SAM" id="MobiDB-lite"/>
    </source>
</evidence>
<evidence type="ECO:0000259" key="5">
    <source>
        <dbReference type="Pfam" id="PF08573"/>
    </source>
</evidence>
<reference evidence="6" key="1">
    <citation type="submission" date="2015-11" db="EMBL/GenBank/DDBJ databases">
        <title>De novo transcriptome assembly of four potential Pierce s Disease insect vectors from Arizona vineyards.</title>
        <authorList>
            <person name="Tassone E.E."/>
        </authorList>
    </citation>
    <scope>NUCLEOTIDE SEQUENCE</scope>
</reference>
<evidence type="ECO:0000256" key="3">
    <source>
        <dbReference type="ARBA" id="ARBA00023242"/>
    </source>
</evidence>
<feature type="region of interest" description="Disordered" evidence="4">
    <location>
        <begin position="352"/>
        <end position="373"/>
    </location>
</feature>
<dbReference type="InterPro" id="IPR033316">
    <property type="entry name" value="RBBP8-like"/>
</dbReference>
<keyword evidence="2" id="KW-0227">DNA damage</keyword>
<evidence type="ECO:0000313" key="6">
    <source>
        <dbReference type="EMBL" id="JAT17829.1"/>
    </source>
</evidence>
<dbReference type="InterPro" id="IPR013882">
    <property type="entry name" value="Ctp1_C"/>
</dbReference>
<dbReference type="PANTHER" id="PTHR15107:SF0">
    <property type="entry name" value="DNA ENDONUCLEASE ACTIVATOR CTP1 C-TERMINAL DOMAIN-CONTAINING PROTEIN"/>
    <property type="match status" value="1"/>
</dbReference>
<gene>
    <name evidence="6" type="ORF">g.13234</name>
</gene>
<feature type="domain" description="DNA endonuclease activator Ctp1 C-terminal" evidence="5">
    <location>
        <begin position="331"/>
        <end position="367"/>
    </location>
</feature>